<keyword evidence="5 6" id="KW-0949">S-adenosyl-L-methionine</keyword>
<organism evidence="8 9">
    <name type="scientific">Carboxydothermus islandicus</name>
    <dbReference type="NCBI Taxonomy" id="661089"/>
    <lineage>
        <taxon>Bacteria</taxon>
        <taxon>Bacillati</taxon>
        <taxon>Bacillota</taxon>
        <taxon>Clostridia</taxon>
        <taxon>Thermoanaerobacterales</taxon>
        <taxon>Thermoanaerobacteraceae</taxon>
        <taxon>Carboxydothermus</taxon>
    </lineage>
</organism>
<dbReference type="PANTHER" id="PTHR46111:SF1">
    <property type="entry name" value="RIBOSOMAL RNA SMALL SUBUNIT METHYLTRANSFERASE I"/>
    <property type="match status" value="1"/>
</dbReference>
<comment type="caution">
    <text evidence="8">The sequence shown here is derived from an EMBL/GenBank/DDBJ whole genome shotgun (WGS) entry which is preliminary data.</text>
</comment>
<dbReference type="EMBL" id="BDJL01000035">
    <property type="protein sequence ID" value="GAV25180.1"/>
    <property type="molecule type" value="Genomic_DNA"/>
</dbReference>
<evidence type="ECO:0000256" key="5">
    <source>
        <dbReference type="ARBA" id="ARBA00022691"/>
    </source>
</evidence>
<dbReference type="GO" id="GO:0070677">
    <property type="term" value="F:rRNA (cytosine-2'-O-)-methyltransferase activity"/>
    <property type="evidence" value="ECO:0007669"/>
    <property type="project" value="UniProtKB-UniRule"/>
</dbReference>
<dbReference type="InterPro" id="IPR014776">
    <property type="entry name" value="4pyrrole_Mease_sub2"/>
</dbReference>
<dbReference type="OrthoDB" id="9809084at2"/>
<dbReference type="Pfam" id="PF00590">
    <property type="entry name" value="TP_methylase"/>
    <property type="match status" value="1"/>
</dbReference>
<dbReference type="Gene3D" id="3.30.950.10">
    <property type="entry name" value="Methyltransferase, Cobalt-precorrin-4 Transmethylase, Domain 2"/>
    <property type="match status" value="1"/>
</dbReference>
<sequence length="270" mass="30641">MGTLYLVPTPLGNLKDITLRALDTLKEVDIIAAEDTRHTLKLLNHYEIKKPLLSYHEHNRREAGEKILELLAQGKKVALVTDAGTPGISDPGEDIVREALKEGYKVEALPGASALIVALAASGLSTSRFCFEGFLPRKAGEREKWLRELSREKRTLVFYEAPHRLLKTLEDLARHFGEKRQMVAARELTKIHEEYIRGSIAEVFSHFRKNEPKGEFVLVVEGAPPEEKNVEEFVRECIEKGLSQKEAVLLGRELGFKKNEIYKLYLLQKK</sequence>
<dbReference type="PANTHER" id="PTHR46111">
    <property type="entry name" value="RIBOSOMAL RNA SMALL SUBUNIT METHYLTRANSFERASE I"/>
    <property type="match status" value="1"/>
</dbReference>
<dbReference type="STRING" id="661089.ciss_11130"/>
<comment type="function">
    <text evidence="6">Catalyzes the 2'-O-methylation of the ribose of cytidine 1402 (C1402) in 16S rRNA.</text>
</comment>
<dbReference type="InterPro" id="IPR008189">
    <property type="entry name" value="rRNA_ssu_MeTfrase_I"/>
</dbReference>
<dbReference type="PIRSF" id="PIRSF005917">
    <property type="entry name" value="MTase_YraL"/>
    <property type="match status" value="1"/>
</dbReference>
<dbReference type="FunFam" id="3.30.950.10:FF:000002">
    <property type="entry name" value="Ribosomal RNA small subunit methyltransferase I"/>
    <property type="match status" value="1"/>
</dbReference>
<dbReference type="RefSeq" id="WP_075865342.1">
    <property type="nucleotide sequence ID" value="NZ_BDJL01000035.1"/>
</dbReference>
<dbReference type="NCBIfam" id="TIGR00096">
    <property type="entry name" value="16S rRNA (cytidine(1402)-2'-O)-methyltransferase"/>
    <property type="match status" value="1"/>
</dbReference>
<gene>
    <name evidence="6" type="primary">rsmI</name>
    <name evidence="8" type="ORF">ciss_11130</name>
</gene>
<dbReference type="AlphaFoldDB" id="A0A1L8D1X7"/>
<dbReference type="Gene3D" id="3.40.1010.10">
    <property type="entry name" value="Cobalt-precorrin-4 Transmethylase, Domain 1"/>
    <property type="match status" value="1"/>
</dbReference>
<comment type="similarity">
    <text evidence="6">Belongs to the methyltransferase superfamily. RsmI family.</text>
</comment>
<keyword evidence="4 6" id="KW-0808">Transferase</keyword>
<reference evidence="9" key="1">
    <citation type="submission" date="2016-12" db="EMBL/GenBank/DDBJ databases">
        <title>Draft Genome Sequences od Carboxydothermus pertinax and islandicus, Hydrogenogenic Carboxydotrophic Bacteria.</title>
        <authorList>
            <person name="Fukuyama Y."/>
            <person name="Ohmae K."/>
            <person name="Yoneda Y."/>
            <person name="Yoshida T."/>
            <person name="Sako Y."/>
        </authorList>
    </citation>
    <scope>NUCLEOTIDE SEQUENCE [LARGE SCALE GENOMIC DNA]</scope>
    <source>
        <strain evidence="9">SET</strain>
    </source>
</reference>
<evidence type="ECO:0000313" key="8">
    <source>
        <dbReference type="EMBL" id="GAV25180.1"/>
    </source>
</evidence>
<dbReference type="SUPFAM" id="SSF53790">
    <property type="entry name" value="Tetrapyrrole methylase"/>
    <property type="match status" value="1"/>
</dbReference>
<keyword evidence="3 6" id="KW-0489">Methyltransferase</keyword>
<protein>
    <recommendedName>
        <fullName evidence="6">Ribosomal RNA small subunit methyltransferase I</fullName>
        <ecNumber evidence="6">2.1.1.198</ecNumber>
    </recommendedName>
    <alternativeName>
        <fullName evidence="6">16S rRNA 2'-O-ribose C1402 methyltransferase</fullName>
    </alternativeName>
    <alternativeName>
        <fullName evidence="6">rRNA (cytidine-2'-O-)-methyltransferase RsmI</fullName>
    </alternativeName>
</protein>
<dbReference type="InterPro" id="IPR000878">
    <property type="entry name" value="4pyrrol_Mease"/>
</dbReference>
<dbReference type="EC" id="2.1.1.198" evidence="6"/>
<keyword evidence="2 6" id="KW-0698">rRNA processing</keyword>
<evidence type="ECO:0000256" key="4">
    <source>
        <dbReference type="ARBA" id="ARBA00022679"/>
    </source>
</evidence>
<evidence type="ECO:0000256" key="2">
    <source>
        <dbReference type="ARBA" id="ARBA00022552"/>
    </source>
</evidence>
<proteinExistence type="inferred from homology"/>
<dbReference type="HAMAP" id="MF_01877">
    <property type="entry name" value="16SrRNA_methyltr_I"/>
    <property type="match status" value="1"/>
</dbReference>
<dbReference type="GO" id="GO:0005737">
    <property type="term" value="C:cytoplasm"/>
    <property type="evidence" value="ECO:0007669"/>
    <property type="project" value="UniProtKB-SubCell"/>
</dbReference>
<name>A0A1L8D1X7_9THEO</name>
<evidence type="ECO:0000313" key="9">
    <source>
        <dbReference type="Proteomes" id="UP000187338"/>
    </source>
</evidence>
<evidence type="ECO:0000256" key="3">
    <source>
        <dbReference type="ARBA" id="ARBA00022603"/>
    </source>
</evidence>
<evidence type="ECO:0000256" key="1">
    <source>
        <dbReference type="ARBA" id="ARBA00022490"/>
    </source>
</evidence>
<accession>A0A1L8D1X7</accession>
<evidence type="ECO:0000259" key="7">
    <source>
        <dbReference type="Pfam" id="PF00590"/>
    </source>
</evidence>
<comment type="catalytic activity">
    <reaction evidence="6">
        <text>cytidine(1402) in 16S rRNA + S-adenosyl-L-methionine = 2'-O-methylcytidine(1402) in 16S rRNA + S-adenosyl-L-homocysteine + H(+)</text>
        <dbReference type="Rhea" id="RHEA:42924"/>
        <dbReference type="Rhea" id="RHEA-COMP:10285"/>
        <dbReference type="Rhea" id="RHEA-COMP:10286"/>
        <dbReference type="ChEBI" id="CHEBI:15378"/>
        <dbReference type="ChEBI" id="CHEBI:57856"/>
        <dbReference type="ChEBI" id="CHEBI:59789"/>
        <dbReference type="ChEBI" id="CHEBI:74495"/>
        <dbReference type="ChEBI" id="CHEBI:82748"/>
        <dbReference type="EC" id="2.1.1.198"/>
    </reaction>
</comment>
<keyword evidence="1 6" id="KW-0963">Cytoplasm</keyword>
<dbReference type="CDD" id="cd11648">
    <property type="entry name" value="RsmI"/>
    <property type="match status" value="1"/>
</dbReference>
<dbReference type="FunFam" id="3.40.1010.10:FF:000002">
    <property type="entry name" value="Ribosomal RNA small subunit methyltransferase I"/>
    <property type="match status" value="1"/>
</dbReference>
<feature type="domain" description="Tetrapyrrole methylase" evidence="7">
    <location>
        <begin position="3"/>
        <end position="203"/>
    </location>
</feature>
<dbReference type="Proteomes" id="UP000187338">
    <property type="component" value="Unassembled WGS sequence"/>
</dbReference>
<comment type="subcellular location">
    <subcellularLocation>
        <location evidence="6">Cytoplasm</location>
    </subcellularLocation>
</comment>
<dbReference type="InterPro" id="IPR035996">
    <property type="entry name" value="4pyrrol_Methylase_sf"/>
</dbReference>
<evidence type="ECO:0000256" key="6">
    <source>
        <dbReference type="HAMAP-Rule" id="MF_01877"/>
    </source>
</evidence>
<keyword evidence="9" id="KW-1185">Reference proteome</keyword>
<dbReference type="InterPro" id="IPR014777">
    <property type="entry name" value="4pyrrole_Mease_sub1"/>
</dbReference>